<sequence length="106" mass="11836">MAAEDDDELEAFENDEEGGKAVHFEKLEVVEAQKDTAGASVPRSSKHKSMLLFGMVLFECSDPMFAMCFLLADDSPCELTAVRRSRPACPKWIRSCREPRCCMSTP</sequence>
<protein>
    <submittedName>
        <fullName evidence="2">Uncharacterized protein</fullName>
    </submittedName>
</protein>
<proteinExistence type="predicted"/>
<accession>A0A6T7PTX1</accession>
<dbReference type="EMBL" id="HBEO01012906">
    <property type="protein sequence ID" value="CAD8481056.1"/>
    <property type="molecule type" value="Transcribed_RNA"/>
</dbReference>
<evidence type="ECO:0000313" key="1">
    <source>
        <dbReference type="EMBL" id="CAD8481056.1"/>
    </source>
</evidence>
<evidence type="ECO:0000313" key="2">
    <source>
        <dbReference type="EMBL" id="CAD8481058.1"/>
    </source>
</evidence>
<dbReference type="AlphaFoldDB" id="A0A6T7PTX1"/>
<reference evidence="2" key="1">
    <citation type="submission" date="2021-01" db="EMBL/GenBank/DDBJ databases">
        <authorList>
            <person name="Corre E."/>
            <person name="Pelletier E."/>
            <person name="Niang G."/>
            <person name="Scheremetjew M."/>
            <person name="Finn R."/>
            <person name="Kale V."/>
            <person name="Holt S."/>
            <person name="Cochrane G."/>
            <person name="Meng A."/>
            <person name="Brown T."/>
            <person name="Cohen L."/>
        </authorList>
    </citation>
    <scope>NUCLEOTIDE SEQUENCE</scope>
    <source>
        <strain evidence="2">CCMP325</strain>
    </source>
</reference>
<gene>
    <name evidence="1" type="ORF">HPHI1048_LOCUS8802</name>
    <name evidence="2" type="ORF">HPHI1048_LOCUS8803</name>
</gene>
<organism evidence="2">
    <name type="scientific">Hanusia phi</name>
    <dbReference type="NCBI Taxonomy" id="3032"/>
    <lineage>
        <taxon>Eukaryota</taxon>
        <taxon>Cryptophyceae</taxon>
        <taxon>Pyrenomonadales</taxon>
        <taxon>Geminigeraceae</taxon>
        <taxon>Hanusia</taxon>
    </lineage>
</organism>
<name>A0A6T7PTX1_9CRYP</name>
<dbReference type="EMBL" id="HBEO01012907">
    <property type="protein sequence ID" value="CAD8481058.1"/>
    <property type="molecule type" value="Transcribed_RNA"/>
</dbReference>